<dbReference type="Pfam" id="PF00107">
    <property type="entry name" value="ADH_zinc_N"/>
    <property type="match status" value="1"/>
</dbReference>
<reference evidence="2 3" key="1">
    <citation type="journal article" date="2011" name="Stand. Genomic Sci.">
        <title>Complete genome sequence of Deinococcus maricopensis type strain (LB-34).</title>
        <authorList>
            <person name="Pukall R."/>
            <person name="Zeytun A."/>
            <person name="Lucas S."/>
            <person name="Lapidus A."/>
            <person name="Hammon N."/>
            <person name="Deshpande S."/>
            <person name="Nolan M."/>
            <person name="Cheng J.F."/>
            <person name="Pitluck S."/>
            <person name="Liolios K."/>
            <person name="Pagani I."/>
            <person name="Mikhailova N."/>
            <person name="Ivanova N."/>
            <person name="Mavromatis K."/>
            <person name="Pati A."/>
            <person name="Tapia R."/>
            <person name="Han C."/>
            <person name="Goodwin L."/>
            <person name="Chen A."/>
            <person name="Palaniappan K."/>
            <person name="Land M."/>
            <person name="Hauser L."/>
            <person name="Chang Y.J."/>
            <person name="Jeffries C.D."/>
            <person name="Brambilla E.M."/>
            <person name="Rohde M."/>
            <person name="Goker M."/>
            <person name="Detter J.C."/>
            <person name="Woyke T."/>
            <person name="Bristow J."/>
            <person name="Eisen J.A."/>
            <person name="Markowitz V."/>
            <person name="Hugenholtz P."/>
            <person name="Kyrpides N.C."/>
            <person name="Klenk H.P."/>
        </authorList>
    </citation>
    <scope>NUCLEOTIDE SEQUENCE [LARGE SCALE GENOMIC DNA]</scope>
    <source>
        <strain evidence="3">DSM 21211 / LMG 22137 / NRRL B-23946 / LB-34</strain>
    </source>
</reference>
<dbReference type="InterPro" id="IPR020843">
    <property type="entry name" value="ER"/>
</dbReference>
<dbReference type="OrthoDB" id="9787435at2"/>
<keyword evidence="3" id="KW-1185">Reference proteome</keyword>
<dbReference type="CDD" id="cd08241">
    <property type="entry name" value="QOR1"/>
    <property type="match status" value="1"/>
</dbReference>
<dbReference type="Pfam" id="PF08240">
    <property type="entry name" value="ADH_N"/>
    <property type="match status" value="1"/>
</dbReference>
<dbReference type="InterPro" id="IPR013154">
    <property type="entry name" value="ADH-like_N"/>
</dbReference>
<dbReference type="Gene3D" id="3.40.50.720">
    <property type="entry name" value="NAD(P)-binding Rossmann-like Domain"/>
    <property type="match status" value="1"/>
</dbReference>
<dbReference type="KEGG" id="dmr:Deima_2746"/>
<protein>
    <submittedName>
        <fullName evidence="2">NADPH:quinone reductase</fullName>
        <ecNumber evidence="2">1.6.5.5</ecNumber>
    </submittedName>
</protein>
<dbReference type="RefSeq" id="WP_013557879.1">
    <property type="nucleotide sequence ID" value="NC_014958.1"/>
</dbReference>
<dbReference type="SMART" id="SM00829">
    <property type="entry name" value="PKS_ER"/>
    <property type="match status" value="1"/>
</dbReference>
<dbReference type="InterPro" id="IPR036291">
    <property type="entry name" value="NAD(P)-bd_dom_sf"/>
</dbReference>
<organism evidence="2 3">
    <name type="scientific">Deinococcus maricopensis (strain DSM 21211 / LMG 22137 / NRRL B-23946 / LB-34)</name>
    <dbReference type="NCBI Taxonomy" id="709986"/>
    <lineage>
        <taxon>Bacteria</taxon>
        <taxon>Thermotogati</taxon>
        <taxon>Deinococcota</taxon>
        <taxon>Deinococci</taxon>
        <taxon>Deinococcales</taxon>
        <taxon>Deinococcaceae</taxon>
        <taxon>Deinococcus</taxon>
    </lineage>
</organism>
<dbReference type="STRING" id="709986.Deima_2746"/>
<evidence type="ECO:0000259" key="1">
    <source>
        <dbReference type="SMART" id="SM00829"/>
    </source>
</evidence>
<dbReference type="PANTHER" id="PTHR43677">
    <property type="entry name" value="SHORT-CHAIN DEHYDROGENASE/REDUCTASE"/>
    <property type="match status" value="1"/>
</dbReference>
<evidence type="ECO:0000313" key="2">
    <source>
        <dbReference type="EMBL" id="ADV68375.1"/>
    </source>
</evidence>
<dbReference type="InterPro" id="IPR013149">
    <property type="entry name" value="ADH-like_C"/>
</dbReference>
<accession>E8UBD6</accession>
<dbReference type="SUPFAM" id="SSF51735">
    <property type="entry name" value="NAD(P)-binding Rossmann-fold domains"/>
    <property type="match status" value="1"/>
</dbReference>
<gene>
    <name evidence="2" type="ordered locus">Deima_2746</name>
</gene>
<feature type="domain" description="Enoyl reductase (ER)" evidence="1">
    <location>
        <begin position="15"/>
        <end position="326"/>
    </location>
</feature>
<dbReference type="InterPro" id="IPR011032">
    <property type="entry name" value="GroES-like_sf"/>
</dbReference>
<name>E8UBD6_DEIML</name>
<dbReference type="EMBL" id="CP002454">
    <property type="protein sequence ID" value="ADV68375.1"/>
    <property type="molecule type" value="Genomic_DNA"/>
</dbReference>
<dbReference type="EC" id="1.6.5.5" evidence="2"/>
<sequence length="330" mass="34294">MTDSTMRALVVEQLGGPEVLQLRDVPVPQPGAGQVRVKVEAVGINFADVLAVRGEYLTRTRLPMTPGMEFAGSVDALGEGVMGFSVGQRVAVLGGVGGLAEFAVVPAGALLPVPESLSAPEAAAFPVSYLTAFFALSTLGYSRAGEWVVVQAAAGALGTASVQLAKSMGLNVIALASSDEKLQVARDLGADVTFTSDTADLVDRVREATGGRGANLVLEVVGGKGFQGSLDMLAPRGRVIVIGAASREPSTLRPVELMKRNLTVTGLWLTSLMQDPEAAREAVAFLTPLLASGQVRPQVGPTYALAETGQAFEDLLGRRTTGKVIIEPQR</sequence>
<dbReference type="GO" id="GO:0003960">
    <property type="term" value="F:quinone reductase (NADPH) activity"/>
    <property type="evidence" value="ECO:0007669"/>
    <property type="project" value="UniProtKB-EC"/>
</dbReference>
<evidence type="ECO:0000313" key="3">
    <source>
        <dbReference type="Proteomes" id="UP000008635"/>
    </source>
</evidence>
<proteinExistence type="predicted"/>
<dbReference type="AlphaFoldDB" id="E8UBD6"/>
<dbReference type="Proteomes" id="UP000008635">
    <property type="component" value="Chromosome"/>
</dbReference>
<keyword evidence="2" id="KW-0560">Oxidoreductase</keyword>
<dbReference type="InterPro" id="IPR051397">
    <property type="entry name" value="Zn-ADH-like_protein"/>
</dbReference>
<dbReference type="SUPFAM" id="SSF50129">
    <property type="entry name" value="GroES-like"/>
    <property type="match status" value="1"/>
</dbReference>
<dbReference type="eggNOG" id="COG0604">
    <property type="taxonomic scope" value="Bacteria"/>
</dbReference>
<reference evidence="3" key="2">
    <citation type="submission" date="2011-01" db="EMBL/GenBank/DDBJ databases">
        <title>The complete genome of Deinococcus maricopensis DSM 21211.</title>
        <authorList>
            <consortium name="US DOE Joint Genome Institute (JGI-PGF)"/>
            <person name="Lucas S."/>
            <person name="Copeland A."/>
            <person name="Lapidus A."/>
            <person name="Goodwin L."/>
            <person name="Pitluck S."/>
            <person name="Kyrpides N."/>
            <person name="Mavromatis K."/>
            <person name="Pagani I."/>
            <person name="Ivanova N."/>
            <person name="Ovchinnikova G."/>
            <person name="Zeytun A."/>
            <person name="Detter J.C."/>
            <person name="Han C."/>
            <person name="Land M."/>
            <person name="Hauser L."/>
            <person name="Markowitz V."/>
            <person name="Cheng J.-F."/>
            <person name="Hugenholtz P."/>
            <person name="Woyke T."/>
            <person name="Wu D."/>
            <person name="Pukall R."/>
            <person name="Gehrich-Schroeter G."/>
            <person name="Brambilla E."/>
            <person name="Klenk H.-P."/>
            <person name="Eisen J.A."/>
        </authorList>
    </citation>
    <scope>NUCLEOTIDE SEQUENCE [LARGE SCALE GENOMIC DNA]</scope>
    <source>
        <strain evidence="3">DSM 21211 / LMG 22137 / NRRL B-23946 / LB-34</strain>
    </source>
</reference>
<dbReference type="PANTHER" id="PTHR43677:SF4">
    <property type="entry name" value="QUINONE OXIDOREDUCTASE-LIKE PROTEIN 2"/>
    <property type="match status" value="1"/>
</dbReference>
<dbReference type="HOGENOM" id="CLU_026673_3_1_0"/>
<dbReference type="Gene3D" id="3.90.180.10">
    <property type="entry name" value="Medium-chain alcohol dehydrogenases, catalytic domain"/>
    <property type="match status" value="1"/>
</dbReference>